<dbReference type="AlphaFoldDB" id="A0AAV0WE00"/>
<name>A0AAV0WE00_9HEMI</name>
<evidence type="ECO:0000256" key="1">
    <source>
        <dbReference type="SAM" id="MobiDB-lite"/>
    </source>
</evidence>
<reference evidence="2 3" key="1">
    <citation type="submission" date="2023-01" db="EMBL/GenBank/DDBJ databases">
        <authorList>
            <person name="Whitehead M."/>
        </authorList>
    </citation>
    <scope>NUCLEOTIDE SEQUENCE [LARGE SCALE GENOMIC DNA]</scope>
</reference>
<accession>A0AAV0WE00</accession>
<feature type="compositionally biased region" description="Polar residues" evidence="1">
    <location>
        <begin position="76"/>
        <end position="87"/>
    </location>
</feature>
<dbReference type="Proteomes" id="UP001160148">
    <property type="component" value="Unassembled WGS sequence"/>
</dbReference>
<proteinExistence type="predicted"/>
<evidence type="ECO:0000313" key="3">
    <source>
        <dbReference type="Proteomes" id="UP001160148"/>
    </source>
</evidence>
<comment type="caution">
    <text evidence="2">The sequence shown here is derived from an EMBL/GenBank/DDBJ whole genome shotgun (WGS) entry which is preliminary data.</text>
</comment>
<gene>
    <name evidence="2" type="ORF">MEUPH1_LOCUS10062</name>
</gene>
<feature type="compositionally biased region" description="Acidic residues" evidence="1">
    <location>
        <begin position="15"/>
        <end position="39"/>
    </location>
</feature>
<dbReference type="EMBL" id="CARXXK010000002">
    <property type="protein sequence ID" value="CAI6354009.1"/>
    <property type="molecule type" value="Genomic_DNA"/>
</dbReference>
<protein>
    <submittedName>
        <fullName evidence="2">Uncharacterized protein</fullName>
    </submittedName>
</protein>
<keyword evidence="3" id="KW-1185">Reference proteome</keyword>
<organism evidence="2 3">
    <name type="scientific">Macrosiphum euphorbiae</name>
    <name type="common">potato aphid</name>
    <dbReference type="NCBI Taxonomy" id="13131"/>
    <lineage>
        <taxon>Eukaryota</taxon>
        <taxon>Metazoa</taxon>
        <taxon>Ecdysozoa</taxon>
        <taxon>Arthropoda</taxon>
        <taxon>Hexapoda</taxon>
        <taxon>Insecta</taxon>
        <taxon>Pterygota</taxon>
        <taxon>Neoptera</taxon>
        <taxon>Paraneoptera</taxon>
        <taxon>Hemiptera</taxon>
        <taxon>Sternorrhyncha</taxon>
        <taxon>Aphidomorpha</taxon>
        <taxon>Aphidoidea</taxon>
        <taxon>Aphididae</taxon>
        <taxon>Macrosiphini</taxon>
        <taxon>Macrosiphum</taxon>
    </lineage>
</organism>
<sequence length="140" mass="15746">MADSSTILRILRELSEDDSGEESGTEVEDIVDDSDEDPDYVPNTHNFQTEEEISQVIRKIETRPIPSLKSRKRKINSTSKTDSNNGENDGETDQNKHIITISNTSEIVGKNGFVWKTECNHFSGKVPKKILFISDLGLHI</sequence>
<evidence type="ECO:0000313" key="2">
    <source>
        <dbReference type="EMBL" id="CAI6354009.1"/>
    </source>
</evidence>
<feature type="region of interest" description="Disordered" evidence="1">
    <location>
        <begin position="12"/>
        <end position="97"/>
    </location>
</feature>